<evidence type="ECO:0000256" key="2">
    <source>
        <dbReference type="ARBA" id="ARBA00004651"/>
    </source>
</evidence>
<dbReference type="InterPro" id="IPR003661">
    <property type="entry name" value="HisK_dim/P_dom"/>
</dbReference>
<dbReference type="InterPro" id="IPR003660">
    <property type="entry name" value="HAMP_dom"/>
</dbReference>
<feature type="transmembrane region" description="Helical" evidence="14">
    <location>
        <begin position="177"/>
        <end position="196"/>
    </location>
</feature>
<dbReference type="PROSITE" id="PS50885">
    <property type="entry name" value="HAMP"/>
    <property type="match status" value="1"/>
</dbReference>
<evidence type="ECO:0000256" key="10">
    <source>
        <dbReference type="ARBA" id="ARBA00022840"/>
    </source>
</evidence>
<evidence type="ECO:0000256" key="5">
    <source>
        <dbReference type="ARBA" id="ARBA00022553"/>
    </source>
</evidence>
<dbReference type="InterPro" id="IPR035965">
    <property type="entry name" value="PAS-like_dom_sf"/>
</dbReference>
<proteinExistence type="predicted"/>
<dbReference type="SUPFAM" id="SSF47384">
    <property type="entry name" value="Homodimeric domain of signal transducing histidine kinase"/>
    <property type="match status" value="1"/>
</dbReference>
<evidence type="ECO:0000256" key="8">
    <source>
        <dbReference type="ARBA" id="ARBA00022741"/>
    </source>
</evidence>
<dbReference type="Pfam" id="PF02518">
    <property type="entry name" value="HATPase_c"/>
    <property type="match status" value="1"/>
</dbReference>
<dbReference type="FunFam" id="3.30.565.10:FF:000006">
    <property type="entry name" value="Sensor histidine kinase WalK"/>
    <property type="match status" value="1"/>
</dbReference>
<dbReference type="InterPro" id="IPR036890">
    <property type="entry name" value="HATPase_C_sf"/>
</dbReference>
<dbReference type="SUPFAM" id="SSF158472">
    <property type="entry name" value="HAMP domain-like"/>
    <property type="match status" value="1"/>
</dbReference>
<evidence type="ECO:0000313" key="18">
    <source>
        <dbReference type="EMBL" id="MED5052059.1"/>
    </source>
</evidence>
<dbReference type="GO" id="GO:0000160">
    <property type="term" value="P:phosphorelay signal transduction system"/>
    <property type="evidence" value="ECO:0007669"/>
    <property type="project" value="UniProtKB-KW"/>
</dbReference>
<gene>
    <name evidence="18" type="ORF">P9850_09365</name>
    <name evidence="17" type="ORF">PNH38_00885</name>
</gene>
<dbReference type="PROSITE" id="PS51257">
    <property type="entry name" value="PROKAR_LIPOPROTEIN"/>
    <property type="match status" value="1"/>
</dbReference>
<feature type="domain" description="HAMP" evidence="16">
    <location>
        <begin position="198"/>
        <end position="250"/>
    </location>
</feature>
<dbReference type="SUPFAM" id="SSF55785">
    <property type="entry name" value="PYP-like sensor domain (PAS domain)"/>
    <property type="match status" value="1"/>
</dbReference>
<evidence type="ECO:0000256" key="13">
    <source>
        <dbReference type="ARBA" id="ARBA00023136"/>
    </source>
</evidence>
<keyword evidence="4" id="KW-1003">Cell membrane</keyword>
<evidence type="ECO:0000256" key="9">
    <source>
        <dbReference type="ARBA" id="ARBA00022777"/>
    </source>
</evidence>
<dbReference type="SMART" id="SM00304">
    <property type="entry name" value="HAMP"/>
    <property type="match status" value="1"/>
</dbReference>
<feature type="transmembrane region" description="Helical" evidence="14">
    <location>
        <begin position="12"/>
        <end position="34"/>
    </location>
</feature>
<sequence>MWFLRSVVGKLWATILLLVSCVLFILTILLLKFFETYHVQEAEKELTQLAVRVSEVMQEHRDEALARSIAATLVGNTSKAIIVADKTHYWYLPASSQIRDLPISFVEEDQELRAVITKQKQVKKKTYLPSLQAKEDRYNEWLIVGVPVALNDGKHGAVFVYQSLNAVEDTTQQTKRLIFLAAFIAIVMTTVFAFFLSTRITAPLRKMRQAAFEVARGKFDTKVPILTHDEIGELAMAFNQMGRRLQFNINALNQEKEQLASILSSMADGVITFNRDGEILITNPPAERFLQAWYFEQGNESEAMAALPPQVKEQFARVVKEETRQVAEVTLQGRTWVILMTPLYNQTAVRGAVAMLRDMTEERRLDKLRKDFIANVSHELRTPIAMLQGYSEAIIDDIAATDEEKKEMAKVIYDESLRMGRLVNDLLDLARMEAGHITLNDEDVQLRPYIERVTRKFQGLAKEKQIDLSTEFRSEDLHINMDPDRIEQVLTNLIDNALRHTEENGMVKVVVEQTGEGVSIHVQDSGSGIPEEDLPFVFERFYKADKARTRGRSGTGLGLAIAKNIIEAHKGTIHAHSKLGEGTTFTFTLPLNETKGV</sequence>
<reference evidence="18 20" key="2">
    <citation type="submission" date="2023-03" db="EMBL/GenBank/DDBJ databases">
        <title>Bacillus Genome Sequencing.</title>
        <authorList>
            <person name="Dunlap C."/>
        </authorList>
    </citation>
    <scope>NUCLEOTIDE SEQUENCE [LARGE SCALE GENOMIC DNA]</scope>
    <source>
        <strain evidence="18 20">NRS-38</strain>
    </source>
</reference>
<evidence type="ECO:0000256" key="11">
    <source>
        <dbReference type="ARBA" id="ARBA00022989"/>
    </source>
</evidence>
<comment type="catalytic activity">
    <reaction evidence="1">
        <text>ATP + protein L-histidine = ADP + protein N-phospho-L-histidine.</text>
        <dbReference type="EC" id="2.7.13.3"/>
    </reaction>
</comment>
<dbReference type="Gene3D" id="1.10.287.130">
    <property type="match status" value="1"/>
</dbReference>
<keyword evidence="6" id="KW-0808">Transferase</keyword>
<keyword evidence="9" id="KW-0418">Kinase</keyword>
<evidence type="ECO:0000256" key="14">
    <source>
        <dbReference type="SAM" id="Phobius"/>
    </source>
</evidence>
<evidence type="ECO:0000313" key="17">
    <source>
        <dbReference type="EMBL" id="MDE8562432.1"/>
    </source>
</evidence>
<dbReference type="InterPro" id="IPR003594">
    <property type="entry name" value="HATPase_dom"/>
</dbReference>
<reference evidence="17 19" key="1">
    <citation type="submission" date="2023-01" db="EMBL/GenBank/DDBJ databases">
        <title>Genome-based reclassification of Anoxybacillus geothermalis as a later heterotypic synonym of Anoxybacillus rupiensis.</title>
        <authorList>
            <person name="Inan Bektas K."/>
            <person name="Canakci S."/>
            <person name="Belduz A.A."/>
            <person name="Guler H.H."/>
        </authorList>
    </citation>
    <scope>NUCLEOTIDE SEQUENCE [LARGE SCALE GENOMIC DNA]</scope>
    <source>
        <strain evidence="17 19">DSM 17127</strain>
    </source>
</reference>
<comment type="caution">
    <text evidence="18">The sequence shown here is derived from an EMBL/GenBank/DDBJ whole genome shotgun (WGS) entry which is preliminary data.</text>
</comment>
<keyword evidence="13 14" id="KW-0472">Membrane</keyword>
<dbReference type="FunFam" id="3.30.450.20:FF:000098">
    <property type="entry name" value="Sensor histidine kinase ResE"/>
    <property type="match status" value="1"/>
</dbReference>
<dbReference type="SMART" id="SM00387">
    <property type="entry name" value="HATPase_c"/>
    <property type="match status" value="1"/>
</dbReference>
<evidence type="ECO:0000259" key="16">
    <source>
        <dbReference type="PROSITE" id="PS50885"/>
    </source>
</evidence>
<dbReference type="InterPro" id="IPR005467">
    <property type="entry name" value="His_kinase_dom"/>
</dbReference>
<dbReference type="FunFam" id="1.10.287.130:FF:000001">
    <property type="entry name" value="Two-component sensor histidine kinase"/>
    <property type="match status" value="1"/>
</dbReference>
<dbReference type="PROSITE" id="PS50109">
    <property type="entry name" value="HIS_KIN"/>
    <property type="match status" value="1"/>
</dbReference>
<dbReference type="PRINTS" id="PR00344">
    <property type="entry name" value="BCTRLSENSOR"/>
</dbReference>
<dbReference type="Proteomes" id="UP001339962">
    <property type="component" value="Unassembled WGS sequence"/>
</dbReference>
<dbReference type="RefSeq" id="WP_275191780.1">
    <property type="nucleotide sequence ID" value="NZ_JAQOTG010000001.1"/>
</dbReference>
<keyword evidence="8" id="KW-0547">Nucleotide-binding</keyword>
<feature type="domain" description="Histidine kinase" evidence="15">
    <location>
        <begin position="375"/>
        <end position="593"/>
    </location>
</feature>
<evidence type="ECO:0000256" key="4">
    <source>
        <dbReference type="ARBA" id="ARBA00022475"/>
    </source>
</evidence>
<keyword evidence="7 14" id="KW-0812">Transmembrane</keyword>
<dbReference type="GO" id="GO:0005886">
    <property type="term" value="C:plasma membrane"/>
    <property type="evidence" value="ECO:0007669"/>
    <property type="project" value="UniProtKB-SubCell"/>
</dbReference>
<evidence type="ECO:0000256" key="7">
    <source>
        <dbReference type="ARBA" id="ARBA00022692"/>
    </source>
</evidence>
<dbReference type="Gene3D" id="6.10.340.10">
    <property type="match status" value="1"/>
</dbReference>
<dbReference type="InterPro" id="IPR000014">
    <property type="entry name" value="PAS"/>
</dbReference>
<dbReference type="Pfam" id="PF18698">
    <property type="entry name" value="HisK_sensor"/>
    <property type="match status" value="1"/>
</dbReference>
<evidence type="ECO:0000256" key="3">
    <source>
        <dbReference type="ARBA" id="ARBA00012438"/>
    </source>
</evidence>
<dbReference type="InterPro" id="IPR050351">
    <property type="entry name" value="BphY/WalK/GraS-like"/>
</dbReference>
<dbReference type="PANTHER" id="PTHR42878">
    <property type="entry name" value="TWO-COMPONENT HISTIDINE KINASE"/>
    <property type="match status" value="1"/>
</dbReference>
<dbReference type="InterPro" id="IPR041328">
    <property type="entry name" value="HisK_sensor"/>
</dbReference>
<comment type="subcellular location">
    <subcellularLocation>
        <location evidence="2">Cell membrane</location>
        <topology evidence="2">Multi-pass membrane protein</topology>
    </subcellularLocation>
</comment>
<dbReference type="Gene3D" id="3.30.565.10">
    <property type="entry name" value="Histidine kinase-like ATPase, C-terminal domain"/>
    <property type="match status" value="1"/>
</dbReference>
<dbReference type="CDD" id="cd06225">
    <property type="entry name" value="HAMP"/>
    <property type="match status" value="1"/>
</dbReference>
<dbReference type="Pfam" id="PF00672">
    <property type="entry name" value="HAMP"/>
    <property type="match status" value="1"/>
</dbReference>
<evidence type="ECO:0000259" key="15">
    <source>
        <dbReference type="PROSITE" id="PS50109"/>
    </source>
</evidence>
<dbReference type="SMART" id="SM00388">
    <property type="entry name" value="HisKA"/>
    <property type="match status" value="1"/>
</dbReference>
<evidence type="ECO:0000256" key="6">
    <source>
        <dbReference type="ARBA" id="ARBA00022679"/>
    </source>
</evidence>
<dbReference type="GO" id="GO:0004673">
    <property type="term" value="F:protein histidine kinase activity"/>
    <property type="evidence" value="ECO:0007669"/>
    <property type="project" value="UniProtKB-EC"/>
</dbReference>
<dbReference type="SUPFAM" id="SSF55874">
    <property type="entry name" value="ATPase domain of HSP90 chaperone/DNA topoisomerase II/histidine kinase"/>
    <property type="match status" value="1"/>
</dbReference>
<evidence type="ECO:0000256" key="12">
    <source>
        <dbReference type="ARBA" id="ARBA00023012"/>
    </source>
</evidence>
<protein>
    <recommendedName>
        <fullName evidence="3">histidine kinase</fullName>
        <ecNumber evidence="3">2.7.13.3</ecNumber>
    </recommendedName>
</protein>
<dbReference type="Pfam" id="PF08448">
    <property type="entry name" value="PAS_4"/>
    <property type="match status" value="1"/>
</dbReference>
<keyword evidence="19" id="KW-1185">Reference proteome</keyword>
<dbReference type="Proteomes" id="UP001213979">
    <property type="component" value="Unassembled WGS sequence"/>
</dbReference>
<dbReference type="InterPro" id="IPR036097">
    <property type="entry name" value="HisK_dim/P_sf"/>
</dbReference>
<keyword evidence="10 18" id="KW-0067">ATP-binding</keyword>
<dbReference type="InterPro" id="IPR004358">
    <property type="entry name" value="Sig_transdc_His_kin-like_C"/>
</dbReference>
<dbReference type="InterPro" id="IPR013656">
    <property type="entry name" value="PAS_4"/>
</dbReference>
<dbReference type="EMBL" id="JAQOTG010000001">
    <property type="protein sequence ID" value="MDE8562432.1"/>
    <property type="molecule type" value="Genomic_DNA"/>
</dbReference>
<organism evidence="18 20">
    <name type="scientific">Anoxybacteroides rupiense</name>
    <dbReference type="NCBI Taxonomy" id="311460"/>
    <lineage>
        <taxon>Bacteria</taxon>
        <taxon>Bacillati</taxon>
        <taxon>Bacillota</taxon>
        <taxon>Bacilli</taxon>
        <taxon>Bacillales</taxon>
        <taxon>Anoxybacillaceae</taxon>
        <taxon>Anoxybacteroides</taxon>
    </lineage>
</organism>
<dbReference type="CDD" id="cd00082">
    <property type="entry name" value="HisKA"/>
    <property type="match status" value="1"/>
</dbReference>
<name>A0ABD5IW75_9BACL</name>
<keyword evidence="12" id="KW-0902">Two-component regulatory system</keyword>
<evidence type="ECO:0000313" key="20">
    <source>
        <dbReference type="Proteomes" id="UP001339962"/>
    </source>
</evidence>
<dbReference type="CDD" id="cd00075">
    <property type="entry name" value="HATPase"/>
    <property type="match status" value="1"/>
</dbReference>
<dbReference type="AlphaFoldDB" id="A0ABD5IW75"/>
<accession>A0ABD5IW75</accession>
<dbReference type="GO" id="GO:0005524">
    <property type="term" value="F:ATP binding"/>
    <property type="evidence" value="ECO:0007669"/>
    <property type="project" value="UniProtKB-KW"/>
</dbReference>
<dbReference type="SMART" id="SM00091">
    <property type="entry name" value="PAS"/>
    <property type="match status" value="1"/>
</dbReference>
<dbReference type="Gene3D" id="3.30.450.20">
    <property type="entry name" value="PAS domain"/>
    <property type="match status" value="1"/>
</dbReference>
<dbReference type="Pfam" id="PF00512">
    <property type="entry name" value="HisKA"/>
    <property type="match status" value="1"/>
</dbReference>
<keyword evidence="11 14" id="KW-1133">Transmembrane helix</keyword>
<dbReference type="EMBL" id="JARTLI010000013">
    <property type="protein sequence ID" value="MED5052059.1"/>
    <property type="molecule type" value="Genomic_DNA"/>
</dbReference>
<keyword evidence="5" id="KW-0597">Phosphoprotein</keyword>
<dbReference type="PANTHER" id="PTHR42878:SF3">
    <property type="entry name" value="HISTIDINE PROTEIN KINASE SAES"/>
    <property type="match status" value="1"/>
</dbReference>
<dbReference type="EC" id="2.7.13.3" evidence="3"/>
<evidence type="ECO:0000313" key="19">
    <source>
        <dbReference type="Proteomes" id="UP001213979"/>
    </source>
</evidence>
<evidence type="ECO:0000256" key="1">
    <source>
        <dbReference type="ARBA" id="ARBA00000085"/>
    </source>
</evidence>